<dbReference type="OrthoDB" id="3535998at2759"/>
<dbReference type="Proteomes" id="UP000504636">
    <property type="component" value="Unplaced"/>
</dbReference>
<evidence type="ECO:0000256" key="1">
    <source>
        <dbReference type="SAM" id="MobiDB-lite"/>
    </source>
</evidence>
<feature type="compositionally biased region" description="Polar residues" evidence="1">
    <location>
        <begin position="9"/>
        <end position="20"/>
    </location>
</feature>
<sequence length="94" mass="10857">MKRKPSRAGTRSVTTLTATQLERKRASDREAQRAIRERTKNHIESLERRIITQDADSELRLTELLQRNNELENKNAVLQTRLSHALASLEYADS</sequence>
<dbReference type="RefSeq" id="XP_033579735.1">
    <property type="nucleotide sequence ID" value="XM_033715327.1"/>
</dbReference>
<dbReference type="PANTHER" id="PTHR37012">
    <property type="entry name" value="B-ZIP TRANSCRIPTION FACTOR (EUROFUNG)-RELATED"/>
    <property type="match status" value="1"/>
</dbReference>
<dbReference type="InterPro" id="IPR046347">
    <property type="entry name" value="bZIP_sf"/>
</dbReference>
<dbReference type="Gene3D" id="1.20.5.170">
    <property type="match status" value="1"/>
</dbReference>
<name>A0A6A6YVF1_9PEZI</name>
<reference evidence="4" key="2">
    <citation type="submission" date="2020-04" db="EMBL/GenBank/DDBJ databases">
        <authorList>
            <consortium name="NCBI Genome Project"/>
        </authorList>
    </citation>
    <scope>NUCLEOTIDE SEQUENCE</scope>
    <source>
        <strain evidence="4">CBS 304.34</strain>
    </source>
</reference>
<gene>
    <name evidence="2 4" type="ORF">BDZ99DRAFT_383396</name>
</gene>
<dbReference type="GeneID" id="54456220"/>
<evidence type="ECO:0000313" key="4">
    <source>
        <dbReference type="RefSeq" id="XP_033579735.1"/>
    </source>
</evidence>
<feature type="compositionally biased region" description="Basic and acidic residues" evidence="1">
    <location>
        <begin position="21"/>
        <end position="33"/>
    </location>
</feature>
<keyword evidence="3" id="KW-1185">Reference proteome</keyword>
<dbReference type="PANTHER" id="PTHR37012:SF2">
    <property type="entry name" value="BZIP DOMAIN-CONTAINING PROTEIN-RELATED"/>
    <property type="match status" value="1"/>
</dbReference>
<reference evidence="4" key="3">
    <citation type="submission" date="2025-04" db="UniProtKB">
        <authorList>
            <consortium name="RefSeq"/>
        </authorList>
    </citation>
    <scope>IDENTIFICATION</scope>
    <source>
        <strain evidence="4">CBS 304.34</strain>
    </source>
</reference>
<organism evidence="2">
    <name type="scientific">Mytilinidion resinicola</name>
    <dbReference type="NCBI Taxonomy" id="574789"/>
    <lineage>
        <taxon>Eukaryota</taxon>
        <taxon>Fungi</taxon>
        <taxon>Dikarya</taxon>
        <taxon>Ascomycota</taxon>
        <taxon>Pezizomycotina</taxon>
        <taxon>Dothideomycetes</taxon>
        <taxon>Pleosporomycetidae</taxon>
        <taxon>Mytilinidiales</taxon>
        <taxon>Mytilinidiaceae</taxon>
        <taxon>Mytilinidion</taxon>
    </lineage>
</organism>
<dbReference type="GO" id="GO:0003700">
    <property type="term" value="F:DNA-binding transcription factor activity"/>
    <property type="evidence" value="ECO:0007669"/>
    <property type="project" value="InterPro"/>
</dbReference>
<evidence type="ECO:0008006" key="5">
    <source>
        <dbReference type="Google" id="ProtNLM"/>
    </source>
</evidence>
<feature type="region of interest" description="Disordered" evidence="1">
    <location>
        <begin position="1"/>
        <end position="33"/>
    </location>
</feature>
<reference evidence="2 4" key="1">
    <citation type="journal article" date="2020" name="Stud. Mycol.">
        <title>101 Dothideomycetes genomes: a test case for predicting lifestyles and emergence of pathogens.</title>
        <authorList>
            <person name="Haridas S."/>
            <person name="Albert R."/>
            <person name="Binder M."/>
            <person name="Bloem J."/>
            <person name="Labutti K."/>
            <person name="Salamov A."/>
            <person name="Andreopoulos B."/>
            <person name="Baker S."/>
            <person name="Barry K."/>
            <person name="Bills G."/>
            <person name="Bluhm B."/>
            <person name="Cannon C."/>
            <person name="Castanera R."/>
            <person name="Culley D."/>
            <person name="Daum C."/>
            <person name="Ezra D."/>
            <person name="Gonzalez J."/>
            <person name="Henrissat B."/>
            <person name="Kuo A."/>
            <person name="Liang C."/>
            <person name="Lipzen A."/>
            <person name="Lutzoni F."/>
            <person name="Magnuson J."/>
            <person name="Mondo S."/>
            <person name="Nolan M."/>
            <person name="Ohm R."/>
            <person name="Pangilinan J."/>
            <person name="Park H.-J."/>
            <person name="Ramirez L."/>
            <person name="Alfaro M."/>
            <person name="Sun H."/>
            <person name="Tritt A."/>
            <person name="Yoshinaga Y."/>
            <person name="Zwiers L.-H."/>
            <person name="Turgeon B."/>
            <person name="Goodwin S."/>
            <person name="Spatafora J."/>
            <person name="Crous P."/>
            <person name="Grigoriev I."/>
        </authorList>
    </citation>
    <scope>NUCLEOTIDE SEQUENCE</scope>
    <source>
        <strain evidence="2 4">CBS 304.34</strain>
    </source>
</reference>
<evidence type="ECO:0000313" key="3">
    <source>
        <dbReference type="Proteomes" id="UP000504636"/>
    </source>
</evidence>
<proteinExistence type="predicted"/>
<dbReference type="EMBL" id="MU003697">
    <property type="protein sequence ID" value="KAF2812771.1"/>
    <property type="molecule type" value="Genomic_DNA"/>
</dbReference>
<dbReference type="AlphaFoldDB" id="A0A6A6YVF1"/>
<protein>
    <recommendedName>
        <fullName evidence="5">BZIP domain-containing protein</fullName>
    </recommendedName>
</protein>
<evidence type="ECO:0000313" key="2">
    <source>
        <dbReference type="EMBL" id="KAF2812771.1"/>
    </source>
</evidence>
<dbReference type="SUPFAM" id="SSF57959">
    <property type="entry name" value="Leucine zipper domain"/>
    <property type="match status" value="1"/>
</dbReference>
<accession>A0A6A6YVF1</accession>